<dbReference type="PANTHER" id="PTHR43750:SF3">
    <property type="entry name" value="UDP-GLUCOSE 6-DEHYDROGENASE TUAD"/>
    <property type="match status" value="1"/>
</dbReference>
<evidence type="ECO:0000256" key="10">
    <source>
        <dbReference type="PIRSR" id="PIRSR500134-3"/>
    </source>
</evidence>
<feature type="binding site" evidence="10">
    <location>
        <position position="324"/>
    </location>
    <ligand>
        <name>NAD(+)</name>
        <dbReference type="ChEBI" id="CHEBI:57540"/>
    </ligand>
</feature>
<dbReference type="SUPFAM" id="SSF51735">
    <property type="entry name" value="NAD(P)-binding Rossmann-fold domains"/>
    <property type="match status" value="1"/>
</dbReference>
<evidence type="ECO:0000256" key="6">
    <source>
        <dbReference type="ARBA" id="ARBA00047473"/>
    </source>
</evidence>
<evidence type="ECO:0000256" key="5">
    <source>
        <dbReference type="ARBA" id="ARBA00023027"/>
    </source>
</evidence>
<dbReference type="EMBL" id="LQIR01000006">
    <property type="protein sequence ID" value="KUI19480.1"/>
    <property type="molecule type" value="Genomic_DNA"/>
</dbReference>
<dbReference type="Proteomes" id="UP000053707">
    <property type="component" value="Unassembled WGS sequence"/>
</dbReference>
<dbReference type="UniPathway" id="UPA00038">
    <property type="reaction ID" value="UER00491"/>
</dbReference>
<dbReference type="RefSeq" id="WP_064394787.1">
    <property type="nucleotide sequence ID" value="NZ_LQIR01000006.1"/>
</dbReference>
<dbReference type="AlphaFoldDB" id="A0A101ABC9"/>
<evidence type="ECO:0000259" key="11">
    <source>
        <dbReference type="SMART" id="SM00984"/>
    </source>
</evidence>
<feature type="binding site" evidence="10">
    <location>
        <position position="33"/>
    </location>
    <ligand>
        <name>NAD(+)</name>
        <dbReference type="ChEBI" id="CHEBI:57540"/>
    </ligand>
</feature>
<dbReference type="GO" id="GO:0003979">
    <property type="term" value="F:UDP-glucose 6-dehydrogenase activity"/>
    <property type="evidence" value="ECO:0007669"/>
    <property type="project" value="UniProtKB-EC"/>
</dbReference>
<comment type="similarity">
    <text evidence="2 7">Belongs to the UDP-glucose/GDP-mannose dehydrogenase family.</text>
</comment>
<dbReference type="InterPro" id="IPR014026">
    <property type="entry name" value="UDP-Glc/GDP-Man_DH_dimer"/>
</dbReference>
<dbReference type="InterPro" id="IPR014027">
    <property type="entry name" value="UDP-Glc/GDP-Man_DH_C"/>
</dbReference>
<comment type="catalytic activity">
    <reaction evidence="6 7">
        <text>UDP-alpha-D-glucose + 2 NAD(+) + H2O = UDP-alpha-D-glucuronate + 2 NADH + 3 H(+)</text>
        <dbReference type="Rhea" id="RHEA:23596"/>
        <dbReference type="ChEBI" id="CHEBI:15377"/>
        <dbReference type="ChEBI" id="CHEBI:15378"/>
        <dbReference type="ChEBI" id="CHEBI:57540"/>
        <dbReference type="ChEBI" id="CHEBI:57945"/>
        <dbReference type="ChEBI" id="CHEBI:58052"/>
        <dbReference type="ChEBI" id="CHEBI:58885"/>
        <dbReference type="EC" id="1.1.1.22"/>
    </reaction>
</comment>
<feature type="binding site" evidence="9">
    <location>
        <begin position="149"/>
        <end position="152"/>
    </location>
    <ligand>
        <name>substrate</name>
    </ligand>
</feature>
<dbReference type="Gene3D" id="3.40.50.720">
    <property type="entry name" value="NAD(P)-binding Rossmann-like Domain"/>
    <property type="match status" value="2"/>
</dbReference>
<name>A0A101ABC9_9MYCO</name>
<dbReference type="InterPro" id="IPR036220">
    <property type="entry name" value="UDP-Glc/GDP-Man_DH_C_sf"/>
</dbReference>
<dbReference type="Pfam" id="PF00984">
    <property type="entry name" value="UDPG_MGDP_dh"/>
    <property type="match status" value="1"/>
</dbReference>
<evidence type="ECO:0000256" key="3">
    <source>
        <dbReference type="ARBA" id="ARBA00012954"/>
    </source>
</evidence>
<feature type="binding site" evidence="10">
    <location>
        <position position="38"/>
    </location>
    <ligand>
        <name>NAD(+)</name>
        <dbReference type="ChEBI" id="CHEBI:57540"/>
    </ligand>
</feature>
<evidence type="ECO:0000256" key="2">
    <source>
        <dbReference type="ARBA" id="ARBA00006601"/>
    </source>
</evidence>
<gene>
    <name evidence="12" type="ORF">AU192_06580</name>
</gene>
<evidence type="ECO:0000313" key="12">
    <source>
        <dbReference type="EMBL" id="KUI19480.1"/>
    </source>
</evidence>
<dbReference type="SUPFAM" id="SSF48179">
    <property type="entry name" value="6-phosphogluconate dehydrogenase C-terminal domain-like"/>
    <property type="match status" value="1"/>
</dbReference>
<dbReference type="SUPFAM" id="SSF52413">
    <property type="entry name" value="UDP-glucose/GDP-mannose dehydrogenase C-terminal domain"/>
    <property type="match status" value="1"/>
</dbReference>
<evidence type="ECO:0000256" key="1">
    <source>
        <dbReference type="ARBA" id="ARBA00004701"/>
    </source>
</evidence>
<keyword evidence="5 7" id="KW-0520">NAD</keyword>
<dbReference type="GO" id="GO:0000271">
    <property type="term" value="P:polysaccharide biosynthetic process"/>
    <property type="evidence" value="ECO:0007669"/>
    <property type="project" value="InterPro"/>
</dbReference>
<feature type="binding site" evidence="9">
    <location>
        <begin position="245"/>
        <end position="249"/>
    </location>
    <ligand>
        <name>substrate</name>
    </ligand>
</feature>
<feature type="binding site" evidence="10">
    <location>
        <position position="123"/>
    </location>
    <ligand>
        <name>NAD(+)</name>
        <dbReference type="ChEBI" id="CHEBI:57540"/>
    </ligand>
</feature>
<feature type="binding site" evidence="10">
    <location>
        <position position="152"/>
    </location>
    <ligand>
        <name>NAD(+)</name>
        <dbReference type="ChEBI" id="CHEBI:57540"/>
    </ligand>
</feature>
<dbReference type="Pfam" id="PF03720">
    <property type="entry name" value="UDPG_MGDP_dh_C"/>
    <property type="match status" value="1"/>
</dbReference>
<dbReference type="Gene3D" id="1.20.5.100">
    <property type="entry name" value="Cytochrome c1, transmembrane anchor, C-terminal"/>
    <property type="match status" value="1"/>
</dbReference>
<sequence>MNTIRVGVIGAGYVGLTTAVCLAERGHHTVCVDIDAGRVEKLRNGVPLLDEPGLAELLRYGLDSGTLEFTVEYPDLADCDVVFICVPTPSRSNGSADLSAVDAAVEQLATVLRPGSVLVLKSTVPVGTTRRAEKRVRHAEIRAVSNPEFLRESHAVYDFRNPDRIVIGADDDEAAHLVSRVYGNHAQVFRMSPESAELAKYASNAFLAVKISYANSLASLCARMGAEIADVTRCMGADVRIGPHFLQPGPGWGGSCLPKDTAAMLHTGRVAGVDLPEVESARSTNAAQSARIASTLGRSMATPLGRARITALGLTFKAGTSDLRDSPALTICADLGRTGAQVTGYDPRLPAMDQSRLRGSSIVAVDDPYLAAKDADAIVVLTEWPEFRELDWALIAEHAPGAVVVDTRNLLDAALLTDFGLTYLGNGSPSGY</sequence>
<comment type="caution">
    <text evidence="12">The sequence shown here is derived from an EMBL/GenBank/DDBJ whole genome shotgun (WGS) entry which is preliminary data.</text>
</comment>
<protein>
    <recommendedName>
        <fullName evidence="3 7">UDP-glucose 6-dehydrogenase</fullName>
        <ecNumber evidence="3 7">1.1.1.22</ecNumber>
    </recommendedName>
</protein>
<dbReference type="NCBIfam" id="TIGR03026">
    <property type="entry name" value="NDP-sugDHase"/>
    <property type="match status" value="1"/>
</dbReference>
<dbReference type="PIRSF" id="PIRSF000124">
    <property type="entry name" value="UDPglc_GDPman_dh"/>
    <property type="match status" value="1"/>
</dbReference>
<evidence type="ECO:0000256" key="4">
    <source>
        <dbReference type="ARBA" id="ARBA00023002"/>
    </source>
</evidence>
<feature type="binding site" evidence="10">
    <location>
        <position position="88"/>
    </location>
    <ligand>
        <name>NAD(+)</name>
        <dbReference type="ChEBI" id="CHEBI:57540"/>
    </ligand>
</feature>
<dbReference type="SMART" id="SM00984">
    <property type="entry name" value="UDPG_MGDP_dh_C"/>
    <property type="match status" value="1"/>
</dbReference>
<accession>A0A101ABC9</accession>
<feature type="binding site" evidence="10">
    <location>
        <position position="259"/>
    </location>
    <ligand>
        <name>NAD(+)</name>
        <dbReference type="ChEBI" id="CHEBI:57540"/>
    </ligand>
</feature>
<dbReference type="InterPro" id="IPR028357">
    <property type="entry name" value="UDPglc_DH_bac"/>
</dbReference>
<comment type="pathway">
    <text evidence="1">Nucleotide-sugar biosynthesis; UDP-alpha-D-glucuronate biosynthesis; UDP-alpha-D-glucuronate from UDP-alpha-D-glucose: step 1/1.</text>
</comment>
<reference evidence="12 13" key="1">
    <citation type="submission" date="2016-01" db="EMBL/GenBank/DDBJ databases">
        <authorList>
            <consortium name="TB Trials Study Group"/>
            <person name="Sutton G."/>
            <person name="Brinkac L."/>
            <person name="Sanka R."/>
            <person name="Adams M."/>
            <person name="Lau E.L."/>
            <person name="Macaden R."/>
            <person name="Grewal H.M.S."/>
        </authorList>
    </citation>
    <scope>NUCLEOTIDE SEQUENCE [LARGE SCALE GENOMIC DNA]</scope>
    <source>
        <strain evidence="12 13">IS-1744</strain>
    </source>
</reference>
<dbReference type="InterPro" id="IPR036291">
    <property type="entry name" value="NAD(P)-bd_dom_sf"/>
</dbReference>
<proteinExistence type="inferred from homology"/>
<keyword evidence="13" id="KW-1185">Reference proteome</keyword>
<evidence type="ECO:0000256" key="8">
    <source>
        <dbReference type="PIRSR" id="PIRSR500134-1"/>
    </source>
</evidence>
<feature type="binding site" evidence="9">
    <location>
        <position position="253"/>
    </location>
    <ligand>
        <name>substrate</name>
    </ligand>
</feature>
<evidence type="ECO:0000256" key="9">
    <source>
        <dbReference type="PIRSR" id="PIRSR500134-2"/>
    </source>
</evidence>
<feature type="binding site" evidence="9">
    <location>
        <position position="200"/>
    </location>
    <ligand>
        <name>substrate</name>
    </ligand>
</feature>
<dbReference type="PIRSF" id="PIRSF500134">
    <property type="entry name" value="UDPglc_DH_bac"/>
    <property type="match status" value="1"/>
</dbReference>
<dbReference type="Pfam" id="PF03721">
    <property type="entry name" value="UDPG_MGDP_dh_N"/>
    <property type="match status" value="1"/>
</dbReference>
<dbReference type="InterPro" id="IPR001732">
    <property type="entry name" value="UDP-Glc/GDP-Man_DH_N"/>
</dbReference>
<dbReference type="InterPro" id="IPR017476">
    <property type="entry name" value="UDP-Glc/GDP-Man"/>
</dbReference>
<feature type="binding site" evidence="9">
    <location>
        <position position="317"/>
    </location>
    <ligand>
        <name>substrate</name>
    </ligand>
</feature>
<dbReference type="PANTHER" id="PTHR43750">
    <property type="entry name" value="UDP-GLUCOSE 6-DEHYDROGENASE TUAD"/>
    <property type="match status" value="1"/>
</dbReference>
<organism evidence="12 13">
    <name type="scientific">Mycobacterium lehmannii</name>
    <dbReference type="NCBI Taxonomy" id="2048550"/>
    <lineage>
        <taxon>Bacteria</taxon>
        <taxon>Bacillati</taxon>
        <taxon>Actinomycetota</taxon>
        <taxon>Actinomycetes</taxon>
        <taxon>Mycobacteriales</taxon>
        <taxon>Mycobacteriaceae</taxon>
        <taxon>Mycobacterium</taxon>
    </lineage>
</organism>
<dbReference type="InterPro" id="IPR008927">
    <property type="entry name" value="6-PGluconate_DH-like_C_sf"/>
</dbReference>
<dbReference type="EC" id="1.1.1.22" evidence="3 7"/>
<evidence type="ECO:0000313" key="13">
    <source>
        <dbReference type="Proteomes" id="UP000053707"/>
    </source>
</evidence>
<keyword evidence="4 7" id="KW-0560">Oxidoreductase</keyword>
<dbReference type="GO" id="GO:0006065">
    <property type="term" value="P:UDP-glucuronate biosynthetic process"/>
    <property type="evidence" value="ECO:0007669"/>
    <property type="project" value="UniProtKB-UniPathway"/>
</dbReference>
<feature type="domain" description="UDP-glucose/GDP-mannose dehydrogenase C-terminal" evidence="11">
    <location>
        <begin position="310"/>
        <end position="413"/>
    </location>
</feature>
<dbReference type="GO" id="GO:0051287">
    <property type="term" value="F:NAD binding"/>
    <property type="evidence" value="ECO:0007669"/>
    <property type="project" value="InterPro"/>
</dbReference>
<evidence type="ECO:0000256" key="7">
    <source>
        <dbReference type="PIRNR" id="PIRNR000124"/>
    </source>
</evidence>
<feature type="active site" description="Nucleophile" evidence="8">
    <location>
        <position position="256"/>
    </location>
</feature>